<keyword evidence="3" id="KW-1185">Reference proteome</keyword>
<evidence type="ECO:0000313" key="2">
    <source>
        <dbReference type="EMBL" id="CAB4255097.1"/>
    </source>
</evidence>
<feature type="region of interest" description="Disordered" evidence="1">
    <location>
        <begin position="1"/>
        <end position="33"/>
    </location>
</feature>
<organism evidence="2 3">
    <name type="scientific">Maudiozyma barnettii</name>
    <dbReference type="NCBI Taxonomy" id="61262"/>
    <lineage>
        <taxon>Eukaryota</taxon>
        <taxon>Fungi</taxon>
        <taxon>Dikarya</taxon>
        <taxon>Ascomycota</taxon>
        <taxon>Saccharomycotina</taxon>
        <taxon>Saccharomycetes</taxon>
        <taxon>Saccharomycetales</taxon>
        <taxon>Saccharomycetaceae</taxon>
        <taxon>Maudiozyma</taxon>
    </lineage>
</organism>
<dbReference type="RefSeq" id="XP_041406941.1">
    <property type="nucleotide sequence ID" value="XM_041551007.1"/>
</dbReference>
<dbReference type="Proteomes" id="UP000644660">
    <property type="component" value="Unassembled WGS sequence"/>
</dbReference>
<dbReference type="OrthoDB" id="5378975at2759"/>
<accession>A0A8H2ZKE3</accession>
<protein>
    <submittedName>
        <fullName evidence="2">Uncharacterized protein</fullName>
    </submittedName>
</protein>
<sequence length="284" mass="32335">MSHHSSSDSDDDDDDFGNFSDASFESEDTTTQSTEKLVGCALDELFGHEPTHYKTGTVNSGDPDKILAGLLADERPNVIYHQLVDSDNRDIPAFIWNRSNLRSTLLHILRLKDPQTLLESSTGSTMNDTEKNLSLVTMDDSLYLKAMALVQDTENPVNDNTLLLKERFGIGYIPQLTQPSLTADFNRELKEKIPSLLNKSIDGNTTDDMDGYHDTICNAIDLLIVELRSLYEKQLQLENDKQTYERVITNLSGHTQRLQRDEIAMFNKKKTQYKRWHRFSWGGK</sequence>
<proteinExistence type="predicted"/>
<gene>
    <name evidence="2" type="ORF">KABA2_05S08294</name>
</gene>
<dbReference type="EMBL" id="CAEFZW010000005">
    <property type="protein sequence ID" value="CAB4255097.1"/>
    <property type="molecule type" value="Genomic_DNA"/>
</dbReference>
<reference evidence="2 3" key="1">
    <citation type="submission" date="2020-05" db="EMBL/GenBank/DDBJ databases">
        <authorList>
            <person name="Casaregola S."/>
            <person name="Devillers H."/>
            <person name="Grondin C."/>
        </authorList>
    </citation>
    <scope>NUCLEOTIDE SEQUENCE [LARGE SCALE GENOMIC DNA]</scope>
    <source>
        <strain evidence="2 3">CLIB 1767</strain>
    </source>
</reference>
<dbReference type="GeneID" id="64858127"/>
<comment type="caution">
    <text evidence="2">The sequence shown here is derived from an EMBL/GenBank/DDBJ whole genome shotgun (WGS) entry which is preliminary data.</text>
</comment>
<dbReference type="AlphaFoldDB" id="A0A8H2ZKE3"/>
<evidence type="ECO:0000256" key="1">
    <source>
        <dbReference type="SAM" id="MobiDB-lite"/>
    </source>
</evidence>
<evidence type="ECO:0000313" key="3">
    <source>
        <dbReference type="Proteomes" id="UP000644660"/>
    </source>
</evidence>
<name>A0A8H2ZKE3_9SACH</name>